<evidence type="ECO:0000256" key="5">
    <source>
        <dbReference type="SAM" id="MobiDB-lite"/>
    </source>
</evidence>
<dbReference type="PROSITE" id="PS50103">
    <property type="entry name" value="ZF_C3H1"/>
    <property type="match status" value="1"/>
</dbReference>
<dbReference type="InterPro" id="IPR000571">
    <property type="entry name" value="Znf_CCCH"/>
</dbReference>
<dbReference type="InterPro" id="IPR032378">
    <property type="entry name" value="ZC3H15/TMA46_C"/>
</dbReference>
<keyword evidence="9" id="KW-1185">Reference proteome</keyword>
<feature type="domain" description="C3H1-type" evidence="6">
    <location>
        <begin position="98"/>
        <end position="125"/>
    </location>
</feature>
<evidence type="ECO:0000259" key="6">
    <source>
        <dbReference type="PROSITE" id="PS50103"/>
    </source>
</evidence>
<dbReference type="AlphaFoldDB" id="A0A7D9CXY7"/>
<feature type="zinc finger region" description="C3H1-type" evidence="4">
    <location>
        <begin position="98"/>
        <end position="125"/>
    </location>
</feature>
<dbReference type="SUPFAM" id="SSF90229">
    <property type="entry name" value="CCCH zinc finger"/>
    <property type="match status" value="1"/>
</dbReference>
<evidence type="ECO:0000256" key="4">
    <source>
        <dbReference type="PROSITE-ProRule" id="PRU00723"/>
    </source>
</evidence>
<evidence type="ECO:0000313" key="8">
    <source>
        <dbReference type="EMBL" id="VUG18438.1"/>
    </source>
</evidence>
<dbReference type="Proteomes" id="UP000663131">
    <property type="component" value="Chromosome 6"/>
</dbReference>
<feature type="compositionally biased region" description="Basic and acidic residues" evidence="5">
    <location>
        <begin position="1"/>
        <end position="15"/>
    </location>
</feature>
<dbReference type="OrthoDB" id="278280at2759"/>
<reference evidence="7" key="3">
    <citation type="journal article" name="BMC Genomics">
        <title>New genome assemblies reveal patterns of domestication and adaptation across Brettanomyces (Dekkera) species.</title>
        <authorList>
            <person name="Roach M.J."/>
            <person name="Borneman A.R."/>
        </authorList>
    </citation>
    <scope>NUCLEOTIDE SEQUENCE</scope>
    <source>
        <strain evidence="7">UCD 2041</strain>
    </source>
</reference>
<dbReference type="InterPro" id="IPR036855">
    <property type="entry name" value="Znf_CCCH_sf"/>
</dbReference>
<keyword evidence="2 4" id="KW-0863">Zinc-finger</keyword>
<dbReference type="PANTHER" id="PTHR12681">
    <property type="entry name" value="ZINC FINGER-CONTAINING PROTEIN P48ZNF"/>
    <property type="match status" value="1"/>
</dbReference>
<dbReference type="Proteomes" id="UP000478008">
    <property type="component" value="Unassembled WGS sequence"/>
</dbReference>
<dbReference type="GO" id="GO:0005829">
    <property type="term" value="C:cytosol"/>
    <property type="evidence" value="ECO:0007669"/>
    <property type="project" value="TreeGrafter"/>
</dbReference>
<feature type="compositionally biased region" description="Basic and acidic residues" evidence="5">
    <location>
        <begin position="57"/>
        <end position="81"/>
    </location>
</feature>
<evidence type="ECO:0000313" key="9">
    <source>
        <dbReference type="Proteomes" id="UP000478008"/>
    </source>
</evidence>
<dbReference type="GO" id="GO:0002181">
    <property type="term" value="P:cytoplasmic translation"/>
    <property type="evidence" value="ECO:0007669"/>
    <property type="project" value="TreeGrafter"/>
</dbReference>
<dbReference type="Gene3D" id="4.10.1000.10">
    <property type="entry name" value="Zinc finger, CCCH-type"/>
    <property type="match status" value="1"/>
</dbReference>
<reference evidence="7" key="2">
    <citation type="submission" date="2020-10" db="EMBL/GenBank/DDBJ databases">
        <authorList>
            <person name="Palmer J.M."/>
        </authorList>
    </citation>
    <scope>NUCLEOTIDE SEQUENCE</scope>
    <source>
        <strain evidence="7">UCD 2041</strain>
    </source>
</reference>
<evidence type="ECO:0000256" key="2">
    <source>
        <dbReference type="ARBA" id="ARBA00022771"/>
    </source>
</evidence>
<proteinExistence type="predicted"/>
<dbReference type="PANTHER" id="PTHR12681:SF0">
    <property type="entry name" value="ZINC FINGER CCCH DOMAIN-CONTAINING PROTEIN 15"/>
    <property type="match status" value="1"/>
</dbReference>
<evidence type="ECO:0000256" key="1">
    <source>
        <dbReference type="ARBA" id="ARBA00022723"/>
    </source>
</evidence>
<sequence>MPAKKENRQQKEAAKKARAKRAAKVAEDKTFGLKNKNKSKKVQKYVESLKKQDPLLRKKQELAKRKAAEKKALEKARKDASKLLTPSLPRQKVPFGVDPKSILCQYFKLGLCTRGKNCKFSHDMSLMKEKAKTKDSPLSDKDKEKAEKMDDTMDNWDETKLRTVVAKKEKGEHPTTNKVCKYFIQAVEDGKYGWFWTCPNSDPKNGIECKYKHVLPPGFVLKTKEQKKLEKLAAESKSRLTLEEYIERDRQNLPKENLTPVTQETFARWKKDHKKKLVNKKVNTIKKAALTGREIVLKKFQDRFFREEEERAAEQGTAVDMSEFRKAIEAIEEKELNGRSVKDYGDGSNAFLAANS</sequence>
<keyword evidence="3 4" id="KW-0862">Zinc</keyword>
<dbReference type="Pfam" id="PF16543">
    <property type="entry name" value="DFRP_C"/>
    <property type="match status" value="1"/>
</dbReference>
<accession>A0A7D9CXY7</accession>
<protein>
    <submittedName>
        <fullName evidence="8">DEBR0S3_10902g1_1</fullName>
    </submittedName>
</protein>
<organism evidence="8 9">
    <name type="scientific">Dekkera bruxellensis</name>
    <name type="common">Brettanomyces custersii</name>
    <dbReference type="NCBI Taxonomy" id="5007"/>
    <lineage>
        <taxon>Eukaryota</taxon>
        <taxon>Fungi</taxon>
        <taxon>Dikarya</taxon>
        <taxon>Ascomycota</taxon>
        <taxon>Saccharomycotina</taxon>
        <taxon>Pichiomycetes</taxon>
        <taxon>Pichiales</taxon>
        <taxon>Pichiaceae</taxon>
        <taxon>Brettanomyces</taxon>
    </lineage>
</organism>
<dbReference type="Gene3D" id="6.20.400.10">
    <property type="match status" value="1"/>
</dbReference>
<dbReference type="EMBL" id="CABFWN010000003">
    <property type="protein sequence ID" value="VUG18438.1"/>
    <property type="molecule type" value="Genomic_DNA"/>
</dbReference>
<evidence type="ECO:0000256" key="3">
    <source>
        <dbReference type="ARBA" id="ARBA00022833"/>
    </source>
</evidence>
<dbReference type="EMBL" id="CP063134">
    <property type="protein sequence ID" value="QOU19544.1"/>
    <property type="molecule type" value="Genomic_DNA"/>
</dbReference>
<gene>
    <name evidence="8" type="primary">TMA46</name>
    <name evidence="7" type="ORF">BRETT_003693</name>
    <name evidence="8" type="ORF">DEBR0S3_10902G</name>
</gene>
<feature type="region of interest" description="Disordered" evidence="5">
    <location>
        <begin position="1"/>
        <end position="43"/>
    </location>
</feature>
<dbReference type="SMART" id="SM00356">
    <property type="entry name" value="ZnF_C3H1"/>
    <property type="match status" value="2"/>
</dbReference>
<dbReference type="GO" id="GO:0003729">
    <property type="term" value="F:mRNA binding"/>
    <property type="evidence" value="ECO:0007669"/>
    <property type="project" value="TreeGrafter"/>
</dbReference>
<dbReference type="Pfam" id="PF00642">
    <property type="entry name" value="zf-CCCH"/>
    <property type="match status" value="1"/>
</dbReference>
<feature type="region of interest" description="Disordered" evidence="5">
    <location>
        <begin position="131"/>
        <end position="150"/>
    </location>
</feature>
<name>A0A7D9CXY7_DEKBR</name>
<keyword evidence="1 4" id="KW-0479">Metal-binding</keyword>
<dbReference type="GO" id="GO:0008270">
    <property type="term" value="F:zinc ion binding"/>
    <property type="evidence" value="ECO:0007669"/>
    <property type="project" value="UniProtKB-KW"/>
</dbReference>
<reference evidence="8 9" key="1">
    <citation type="submission" date="2019-07" db="EMBL/GenBank/DDBJ databases">
        <authorList>
            <person name="Friedrich A."/>
            <person name="Schacherer J."/>
        </authorList>
    </citation>
    <scope>NUCLEOTIDE SEQUENCE [LARGE SCALE GENOMIC DNA]</scope>
</reference>
<evidence type="ECO:0000313" key="7">
    <source>
        <dbReference type="EMBL" id="QOU19544.1"/>
    </source>
</evidence>
<feature type="region of interest" description="Disordered" evidence="5">
    <location>
        <begin position="57"/>
        <end position="84"/>
    </location>
</feature>